<keyword evidence="1" id="KW-1133">Transmembrane helix</keyword>
<gene>
    <name evidence="2" type="ORF">LOD99_13940</name>
</gene>
<evidence type="ECO:0000313" key="3">
    <source>
        <dbReference type="Proteomes" id="UP001165289"/>
    </source>
</evidence>
<organism evidence="2 3">
    <name type="scientific">Oopsacas minuta</name>
    <dbReference type="NCBI Taxonomy" id="111878"/>
    <lineage>
        <taxon>Eukaryota</taxon>
        <taxon>Metazoa</taxon>
        <taxon>Porifera</taxon>
        <taxon>Hexactinellida</taxon>
        <taxon>Hexasterophora</taxon>
        <taxon>Lyssacinosida</taxon>
        <taxon>Leucopsacidae</taxon>
        <taxon>Oopsacas</taxon>
    </lineage>
</organism>
<reference evidence="2 3" key="1">
    <citation type="journal article" date="2023" name="BMC Biol.">
        <title>The compact genome of the sponge Oopsacas minuta (Hexactinellida) is lacking key metazoan core genes.</title>
        <authorList>
            <person name="Santini S."/>
            <person name="Schenkelaars Q."/>
            <person name="Jourda C."/>
            <person name="Duchesne M."/>
            <person name="Belahbib H."/>
            <person name="Rocher C."/>
            <person name="Selva M."/>
            <person name="Riesgo A."/>
            <person name="Vervoort M."/>
            <person name="Leys S.P."/>
            <person name="Kodjabachian L."/>
            <person name="Le Bivic A."/>
            <person name="Borchiellini C."/>
            <person name="Claverie J.M."/>
            <person name="Renard E."/>
        </authorList>
    </citation>
    <scope>NUCLEOTIDE SEQUENCE [LARGE SCALE GENOMIC DNA]</scope>
    <source>
        <strain evidence="2">SPO-2</strain>
    </source>
</reference>
<feature type="transmembrane region" description="Helical" evidence="1">
    <location>
        <begin position="144"/>
        <end position="161"/>
    </location>
</feature>
<keyword evidence="1" id="KW-0812">Transmembrane</keyword>
<sequence length="563" mass="65350">MLSLWNMLIASRYPKDPKYIYIGLAVFMISFIQSLFILPLVIRSIWIIVKPIGKKRRAIFGNQEYDYNHFRITLCIFISVVILQVISVIICIHAVYFLFNILLNEKFIITQKENEVNLSGYIIPSTHHVLYFLEAALEAARENLLLWGFLFLVNYICKLVVKTYYFKTFALLLSIRVVFVFICSYRIPELFANTLPYNPTFYEIVSSSSPFQTLAESVRTIEVLINLLICIVFVIFLWRTIRDKLRIIEQRPDGQEASPFDTLINTLCDKTEMKRIKKYSIIYLSLLITEFILNLIQCEFPNFVYRCQHMKEGNVIILEMVFAVLADILAFILPLLTILFIVILINSLSEYRSSQNNPRDYNSLDNSEALPQESLPLVSNAQSVLKAFIINSVTIVSIAVVITILTSYIWYQPGNRVHLILKPGEYIHLNERGSQLQKFMKSCDKVLAKENVEKDFTIFNIEYKNYLITPKSCPHSNSVLFYKTIRAPEFQIQKDQKRIQELNWYPKDSYITNITSQGSISITGSYSLYPCYTEETDLTGFDVTCDNMETCRNTCVKTIRIVL</sequence>
<evidence type="ECO:0000256" key="1">
    <source>
        <dbReference type="SAM" id="Phobius"/>
    </source>
</evidence>
<dbReference type="EMBL" id="JAKMXF010000033">
    <property type="protein sequence ID" value="KAI6660353.1"/>
    <property type="molecule type" value="Genomic_DNA"/>
</dbReference>
<evidence type="ECO:0000313" key="2">
    <source>
        <dbReference type="EMBL" id="KAI6660353.1"/>
    </source>
</evidence>
<feature type="transmembrane region" description="Helical" evidence="1">
    <location>
        <begin position="20"/>
        <end position="49"/>
    </location>
</feature>
<keyword evidence="1" id="KW-0472">Membrane</keyword>
<dbReference type="AlphaFoldDB" id="A0AAV7KHK9"/>
<keyword evidence="3" id="KW-1185">Reference proteome</keyword>
<accession>A0AAV7KHK9</accession>
<feature type="transmembrane region" description="Helical" evidence="1">
    <location>
        <begin position="388"/>
        <end position="411"/>
    </location>
</feature>
<name>A0AAV7KHK9_9METZ</name>
<dbReference type="Proteomes" id="UP001165289">
    <property type="component" value="Unassembled WGS sequence"/>
</dbReference>
<feature type="transmembrane region" description="Helical" evidence="1">
    <location>
        <begin position="316"/>
        <end position="345"/>
    </location>
</feature>
<protein>
    <submittedName>
        <fullName evidence="2">Uncharacterized protein</fullName>
    </submittedName>
</protein>
<feature type="transmembrane region" description="Helical" evidence="1">
    <location>
        <begin position="279"/>
        <end position="296"/>
    </location>
</feature>
<proteinExistence type="predicted"/>
<feature type="transmembrane region" description="Helical" evidence="1">
    <location>
        <begin position="168"/>
        <end position="187"/>
    </location>
</feature>
<feature type="transmembrane region" description="Helical" evidence="1">
    <location>
        <begin position="223"/>
        <end position="241"/>
    </location>
</feature>
<feature type="transmembrane region" description="Helical" evidence="1">
    <location>
        <begin position="70"/>
        <end position="99"/>
    </location>
</feature>
<comment type="caution">
    <text evidence="2">The sequence shown here is derived from an EMBL/GenBank/DDBJ whole genome shotgun (WGS) entry which is preliminary data.</text>
</comment>